<dbReference type="InterPro" id="IPR004113">
    <property type="entry name" value="FAD-bd_oxidored_4_C"/>
</dbReference>
<dbReference type="Pfam" id="PF01565">
    <property type="entry name" value="FAD_binding_4"/>
    <property type="match status" value="1"/>
</dbReference>
<evidence type="ECO:0000256" key="12">
    <source>
        <dbReference type="ARBA" id="ARBA00023098"/>
    </source>
</evidence>
<evidence type="ECO:0000259" key="19">
    <source>
        <dbReference type="PROSITE" id="PS51387"/>
    </source>
</evidence>
<dbReference type="PANTHER" id="PTHR46568">
    <property type="entry name" value="ALKYLDIHYDROXYACETONEPHOSPHATE SYNTHASE, PEROXISOMAL"/>
    <property type="match status" value="1"/>
</dbReference>
<feature type="domain" description="FAD-binding PCMH-type" evidence="19">
    <location>
        <begin position="144"/>
        <end position="331"/>
    </location>
</feature>
<comment type="cofactor">
    <cofactor evidence="1 16 18">
        <name>FAD</name>
        <dbReference type="ChEBI" id="CHEBI:57692"/>
    </cofactor>
</comment>
<dbReference type="InterPro" id="IPR016166">
    <property type="entry name" value="FAD-bd_PCMH"/>
</dbReference>
<evidence type="ECO:0000256" key="11">
    <source>
        <dbReference type="ARBA" id="ARBA00022827"/>
    </source>
</evidence>
<comment type="catalytic activity">
    <reaction evidence="18">
        <text>a long chain fatty alcohol + a 1-acylglycerone 3-phosphate = a 1-O-alkylglycerone 3-phosphate + a long-chain fatty acid + H(+)</text>
        <dbReference type="Rhea" id="RHEA:36171"/>
        <dbReference type="ChEBI" id="CHEBI:15378"/>
        <dbReference type="ChEBI" id="CHEBI:17135"/>
        <dbReference type="ChEBI" id="CHEBI:57534"/>
        <dbReference type="ChEBI" id="CHEBI:57560"/>
        <dbReference type="ChEBI" id="CHEBI:73315"/>
        <dbReference type="EC" id="2.5.1.26"/>
    </reaction>
</comment>
<reference evidence="21" key="1">
    <citation type="submission" date="2025-08" db="UniProtKB">
        <authorList>
            <consortium name="RefSeq"/>
        </authorList>
    </citation>
    <scope>IDENTIFICATION</scope>
</reference>
<dbReference type="Gene3D" id="3.30.160.650">
    <property type="match status" value="1"/>
</dbReference>
<keyword evidence="8 18" id="KW-0444">Lipid biosynthesis</keyword>
<dbReference type="FunFam" id="3.30.43.10:FF:000003">
    <property type="entry name" value="Alkylglycerone-phosphate synthase"/>
    <property type="match status" value="1"/>
</dbReference>
<dbReference type="Gene3D" id="3.30.465.10">
    <property type="match status" value="1"/>
</dbReference>
<accession>A0A6P3Y273</accession>
<comment type="pathway">
    <text evidence="3 18">Glycerolipid metabolism; ether lipid biosynthesis.</text>
</comment>
<dbReference type="SUPFAM" id="SSF55103">
    <property type="entry name" value="FAD-linked oxidases, C-terminal domain"/>
    <property type="match status" value="1"/>
</dbReference>
<dbReference type="EC" id="2.5.1.26" evidence="7 18"/>
<evidence type="ECO:0000256" key="5">
    <source>
        <dbReference type="ARBA" id="ARBA00008000"/>
    </source>
</evidence>
<dbReference type="PANTHER" id="PTHR46568:SF1">
    <property type="entry name" value="ALKYLDIHYDROXYACETONEPHOSPHATE SYNTHASE, PEROXISOMAL"/>
    <property type="match status" value="1"/>
</dbReference>
<dbReference type="GeneID" id="106749463"/>
<evidence type="ECO:0000256" key="2">
    <source>
        <dbReference type="ARBA" id="ARBA00004275"/>
    </source>
</evidence>
<dbReference type="CTD" id="8540"/>
<dbReference type="Proteomes" id="UP000515204">
    <property type="component" value="Unplaced"/>
</dbReference>
<dbReference type="InterPro" id="IPR016171">
    <property type="entry name" value="Vanillyl_alc_oxidase_C-sub2"/>
</dbReference>
<dbReference type="AlphaFoldDB" id="A0A6P3Y273"/>
<evidence type="ECO:0000313" key="21">
    <source>
        <dbReference type="RefSeq" id="XP_014484412.1"/>
    </source>
</evidence>
<keyword evidence="13 18" id="KW-0576">Peroxisome</keyword>
<dbReference type="Gene3D" id="3.30.300.330">
    <property type="match status" value="1"/>
</dbReference>
<keyword evidence="9 18" id="KW-0285">Flavoprotein</keyword>
<dbReference type="Pfam" id="PF02913">
    <property type="entry name" value="FAD-oxidase_C"/>
    <property type="match status" value="1"/>
</dbReference>
<dbReference type="InterPro" id="IPR016167">
    <property type="entry name" value="FAD-bd_PCMH_sub1"/>
</dbReference>
<dbReference type="Gene3D" id="1.10.45.10">
    <property type="entry name" value="Vanillyl-alcohol Oxidase, Chain A, domain 4"/>
    <property type="match status" value="1"/>
</dbReference>
<feature type="binding site" evidence="16">
    <location>
        <begin position="258"/>
        <end position="261"/>
    </location>
    <ligand>
        <name>FAD</name>
        <dbReference type="ChEBI" id="CHEBI:57692"/>
    </ligand>
</feature>
<evidence type="ECO:0000256" key="16">
    <source>
        <dbReference type="PIRSR" id="PIRSR625650-3"/>
    </source>
</evidence>
<dbReference type="InterPro" id="IPR025650">
    <property type="entry name" value="Alkyl-DHAP_Synthase"/>
</dbReference>
<dbReference type="GO" id="GO:0008609">
    <property type="term" value="F:alkylglycerone-phosphate synthase activity"/>
    <property type="evidence" value="ECO:0007669"/>
    <property type="project" value="UniProtKB-EC"/>
</dbReference>
<keyword evidence="12 18" id="KW-0443">Lipid metabolism</keyword>
<feature type="binding site" evidence="16">
    <location>
        <begin position="176"/>
        <end position="182"/>
    </location>
    <ligand>
        <name>FAD</name>
        <dbReference type="ChEBI" id="CHEBI:57692"/>
    </ligand>
</feature>
<feature type="site" description="Important for enzyme activity" evidence="17">
    <location>
        <position position="366"/>
    </location>
</feature>
<keyword evidence="20" id="KW-1185">Reference proteome</keyword>
<keyword evidence="11 16" id="KW-0274">FAD</keyword>
<dbReference type="Gene3D" id="3.30.70.3450">
    <property type="match status" value="1"/>
</dbReference>
<dbReference type="InterPro" id="IPR006094">
    <property type="entry name" value="Oxid_FAD_bind_N"/>
</dbReference>
<feature type="binding site" evidence="15">
    <location>
        <position position="462"/>
    </location>
    <ligand>
        <name>substrate</name>
    </ligand>
</feature>
<evidence type="ECO:0000256" key="15">
    <source>
        <dbReference type="PIRSR" id="PIRSR625650-2"/>
    </source>
</evidence>
<comment type="subunit">
    <text evidence="6 18">Homodimer.</text>
</comment>
<evidence type="ECO:0000256" key="14">
    <source>
        <dbReference type="PIRSR" id="PIRSR625650-1"/>
    </source>
</evidence>
<comment type="similarity">
    <text evidence="5 18">Belongs to the FAD-binding oxidoreductase/transferase type 4 family.</text>
</comment>
<evidence type="ECO:0000256" key="4">
    <source>
        <dbReference type="ARBA" id="ARBA00005189"/>
    </source>
</evidence>
<evidence type="ECO:0000256" key="6">
    <source>
        <dbReference type="ARBA" id="ARBA00011738"/>
    </source>
</evidence>
<evidence type="ECO:0000256" key="10">
    <source>
        <dbReference type="ARBA" id="ARBA00022679"/>
    </source>
</evidence>
<evidence type="ECO:0000256" key="9">
    <source>
        <dbReference type="ARBA" id="ARBA00022630"/>
    </source>
</evidence>
<evidence type="ECO:0000256" key="13">
    <source>
        <dbReference type="ARBA" id="ARBA00023140"/>
    </source>
</evidence>
<dbReference type="GO" id="GO:0005777">
    <property type="term" value="C:peroxisome"/>
    <property type="evidence" value="ECO:0007669"/>
    <property type="project" value="UniProtKB-SubCell"/>
</dbReference>
<evidence type="ECO:0000256" key="7">
    <source>
        <dbReference type="ARBA" id="ARBA00012385"/>
    </source>
</evidence>
<dbReference type="KEGG" id="dqu:106749463"/>
<organism evidence="20 21">
    <name type="scientific">Dinoponera quadriceps</name>
    <name type="common">South American ant</name>
    <dbReference type="NCBI Taxonomy" id="609295"/>
    <lineage>
        <taxon>Eukaryota</taxon>
        <taxon>Metazoa</taxon>
        <taxon>Ecdysozoa</taxon>
        <taxon>Arthropoda</taxon>
        <taxon>Hexapoda</taxon>
        <taxon>Insecta</taxon>
        <taxon>Pterygota</taxon>
        <taxon>Neoptera</taxon>
        <taxon>Endopterygota</taxon>
        <taxon>Hymenoptera</taxon>
        <taxon>Apocrita</taxon>
        <taxon>Aculeata</taxon>
        <taxon>Formicoidea</taxon>
        <taxon>Formicidae</taxon>
        <taxon>Ponerinae</taxon>
        <taxon>Ponerini</taxon>
        <taxon>Dinoponera</taxon>
    </lineage>
</organism>
<dbReference type="InterPro" id="IPR036318">
    <property type="entry name" value="FAD-bd_PCMH-like_sf"/>
</dbReference>
<dbReference type="SUPFAM" id="SSF56176">
    <property type="entry name" value="FAD-binding/transporter-associated domain-like"/>
    <property type="match status" value="1"/>
</dbReference>
<proteinExistence type="inferred from homology"/>
<keyword evidence="10 18" id="KW-0808">Transferase</keyword>
<dbReference type="Gene3D" id="3.30.43.10">
    <property type="entry name" value="Uridine Diphospho-n-acetylenolpyruvylglucosamine Reductase, domain 2"/>
    <property type="match status" value="1"/>
</dbReference>
<dbReference type="OrthoDB" id="7786253at2759"/>
<comment type="pathway">
    <text evidence="4">Lipid metabolism.</text>
</comment>
<evidence type="ECO:0000256" key="1">
    <source>
        <dbReference type="ARBA" id="ARBA00001974"/>
    </source>
</evidence>
<evidence type="ECO:0000256" key="3">
    <source>
        <dbReference type="ARBA" id="ARBA00004670"/>
    </source>
</evidence>
<comment type="subcellular location">
    <subcellularLocation>
        <location evidence="2 18">Peroxisome</location>
    </subcellularLocation>
</comment>
<evidence type="ECO:0000313" key="20">
    <source>
        <dbReference type="Proteomes" id="UP000515204"/>
    </source>
</evidence>
<dbReference type="RefSeq" id="XP_014484412.1">
    <property type="nucleotide sequence ID" value="XM_014628926.1"/>
</dbReference>
<evidence type="ECO:0000256" key="18">
    <source>
        <dbReference type="RuleBase" id="RU363113"/>
    </source>
</evidence>
<evidence type="ECO:0000256" key="8">
    <source>
        <dbReference type="ARBA" id="ARBA00022516"/>
    </source>
</evidence>
<protein>
    <recommendedName>
        <fullName evidence="7 18">Alkylglycerone-phosphate synthase</fullName>
        <shortName evidence="18">Alkyl-DHAP synthase</shortName>
        <ecNumber evidence="7 18">2.5.1.26</ecNumber>
    </recommendedName>
</protein>
<dbReference type="PROSITE" id="PS51387">
    <property type="entry name" value="FAD_PCMH"/>
    <property type="match status" value="1"/>
</dbReference>
<dbReference type="InterPro" id="IPR016164">
    <property type="entry name" value="FAD-linked_Oxase-like_C"/>
</dbReference>
<comment type="function">
    <text evidence="18">Catalyzes the exchange of an acyl for a long-chain alkyl group and the formation of the ether bond in the biosynthesis of ether phospholipids.</text>
</comment>
<feature type="active site" description="Proton donor/acceptor" evidence="14">
    <location>
        <position position="524"/>
    </location>
</feature>
<gene>
    <name evidence="21" type="primary">LOC106749463</name>
</gene>
<dbReference type="UniPathway" id="UPA00781"/>
<dbReference type="GO" id="GO:0008611">
    <property type="term" value="P:ether lipid biosynthetic process"/>
    <property type="evidence" value="ECO:0007669"/>
    <property type="project" value="UniProtKB-UniPathway"/>
</dbReference>
<evidence type="ECO:0000256" key="17">
    <source>
        <dbReference type="PIRSR" id="PIRSR625650-4"/>
    </source>
</evidence>
<dbReference type="InterPro" id="IPR016169">
    <property type="entry name" value="FAD-bd_PCMH_sub2"/>
</dbReference>
<sequence length="611" mass="68601">MSGRGKCETSAEAVAAQHGPMKFKSAVPRIRQQLLKWNGWGYKDSEFRLNDQYIVEFTGNRYPIGSQQLPYFAKWCQETFDVEWDLRNVAQDMPTNLPAPILSAELLKAIEELKIDYSTDGVDRLIRAHGHTMREIFLLKHGSFERIPDVVFWPTCHDDVVRIINMCAHYGATCIPFGGGTSVSGAVYCPANEHRTIISLDTSQMNRILWIDRENLLICCESGIIGQDLERQLRLQGFTSGHEPDSYEFSSLGGWVATRASGMKKNTYGNIEDLVVRVRMVTGRTEDPVITLERGNLVPRASCGPDFDHVILGSEGTLGVVTDVVMKIRPLPRVMKYGSVVFPNFQSGVQALREIAKERCQPASIRLMDNEQFQLGQALRPESGWIKMILQSLKQVYITGVKGFSWNQICVATLLMEGDAAQDVAVQERKIYSIAERHGGVPAGETNGERGYMLTFVIGYIRDLALEFYVLAESFETSVSWNRALTLCRNVKSRVARDCEAHGIRKYFISCRVTQTYDAGCCVYFYMAFKYTDLKNPIETYEAIEYAAREEILASGGSLSHHHGIGKLRAPFYREAVGEAGVALYRATKAHLDPHNIFGAGNMDVMYKAKL</sequence>
<name>A0A6P3Y273_DINQU</name>
<feature type="binding site" evidence="16">
    <location>
        <begin position="315"/>
        <end position="321"/>
    </location>
    <ligand>
        <name>FAD</name>
        <dbReference type="ChEBI" id="CHEBI:57692"/>
    </ligand>
</feature>
<dbReference type="GO" id="GO:0071949">
    <property type="term" value="F:FAD binding"/>
    <property type="evidence" value="ECO:0007669"/>
    <property type="project" value="InterPro"/>
</dbReference>